<feature type="compositionally biased region" description="Low complexity" evidence="1">
    <location>
        <begin position="395"/>
        <end position="405"/>
    </location>
</feature>
<feature type="compositionally biased region" description="Pro residues" evidence="1">
    <location>
        <begin position="507"/>
        <end position="523"/>
    </location>
</feature>
<dbReference type="Proteomes" id="UP000053789">
    <property type="component" value="Unassembled WGS sequence"/>
</dbReference>
<evidence type="ECO:0000313" key="2">
    <source>
        <dbReference type="EMBL" id="KIW86710.1"/>
    </source>
</evidence>
<evidence type="ECO:0000313" key="3">
    <source>
        <dbReference type="Proteomes" id="UP000053789"/>
    </source>
</evidence>
<accession>A0A0D2H755</accession>
<dbReference type="RefSeq" id="XP_016613379.1">
    <property type="nucleotide sequence ID" value="XM_016770401.1"/>
</dbReference>
<dbReference type="AlphaFoldDB" id="A0A0D2H755"/>
<feature type="compositionally biased region" description="Basic and acidic residues" evidence="1">
    <location>
        <begin position="596"/>
        <end position="617"/>
    </location>
</feature>
<protein>
    <recommendedName>
        <fullName evidence="4">Fungal N-terminal domain-containing protein</fullName>
    </recommendedName>
</protein>
<feature type="compositionally biased region" description="Polar residues" evidence="1">
    <location>
        <begin position="492"/>
        <end position="503"/>
    </location>
</feature>
<feature type="compositionally biased region" description="Low complexity" evidence="1">
    <location>
        <begin position="432"/>
        <end position="441"/>
    </location>
</feature>
<dbReference type="GeneID" id="27705624"/>
<feature type="compositionally biased region" description="Low complexity" evidence="1">
    <location>
        <begin position="531"/>
        <end position="543"/>
    </location>
</feature>
<evidence type="ECO:0000256" key="1">
    <source>
        <dbReference type="SAM" id="MobiDB-lite"/>
    </source>
</evidence>
<proteinExistence type="predicted"/>
<feature type="compositionally biased region" description="Polar residues" evidence="1">
    <location>
        <begin position="583"/>
        <end position="592"/>
    </location>
</feature>
<feature type="compositionally biased region" description="Low complexity" evidence="1">
    <location>
        <begin position="364"/>
        <end position="388"/>
    </location>
</feature>
<name>A0A0D2H755_CLAB1</name>
<organism evidence="2 3">
    <name type="scientific">Cladophialophora bantiana (strain ATCC 10958 / CBS 173.52 / CDC B-1940 / NIH 8579)</name>
    <name type="common">Xylohypha bantiana</name>
    <dbReference type="NCBI Taxonomy" id="1442370"/>
    <lineage>
        <taxon>Eukaryota</taxon>
        <taxon>Fungi</taxon>
        <taxon>Dikarya</taxon>
        <taxon>Ascomycota</taxon>
        <taxon>Pezizomycotina</taxon>
        <taxon>Eurotiomycetes</taxon>
        <taxon>Chaetothyriomycetidae</taxon>
        <taxon>Chaetothyriales</taxon>
        <taxon>Herpotrichiellaceae</taxon>
        <taxon>Cladophialophora</taxon>
    </lineage>
</organism>
<feature type="compositionally biased region" description="Polar residues" evidence="1">
    <location>
        <begin position="463"/>
        <end position="477"/>
    </location>
</feature>
<keyword evidence="3" id="KW-1185">Reference proteome</keyword>
<dbReference type="OrthoDB" id="5431013at2759"/>
<dbReference type="VEuPathDB" id="FungiDB:Z519_12696"/>
<feature type="region of interest" description="Disordered" evidence="1">
    <location>
        <begin position="334"/>
        <end position="619"/>
    </location>
</feature>
<dbReference type="HOGENOM" id="CLU_024070_0_0_1"/>
<gene>
    <name evidence="2" type="ORF">Z519_12696</name>
</gene>
<dbReference type="EMBL" id="KN847012">
    <property type="protein sequence ID" value="KIW86710.1"/>
    <property type="molecule type" value="Genomic_DNA"/>
</dbReference>
<feature type="compositionally biased region" description="Polar residues" evidence="1">
    <location>
        <begin position="549"/>
        <end position="568"/>
    </location>
</feature>
<reference evidence="2" key="1">
    <citation type="submission" date="2015-01" db="EMBL/GenBank/DDBJ databases">
        <title>The Genome Sequence of Cladophialophora bantiana CBS 173.52.</title>
        <authorList>
            <consortium name="The Broad Institute Genomics Platform"/>
            <person name="Cuomo C."/>
            <person name="de Hoog S."/>
            <person name="Gorbushina A."/>
            <person name="Stielow B."/>
            <person name="Teixiera M."/>
            <person name="Abouelleil A."/>
            <person name="Chapman S.B."/>
            <person name="Priest M."/>
            <person name="Young S.K."/>
            <person name="Wortman J."/>
            <person name="Nusbaum C."/>
            <person name="Birren B."/>
        </authorList>
    </citation>
    <scope>NUCLEOTIDE SEQUENCE [LARGE SCALE GENOMIC DNA]</scope>
    <source>
        <strain evidence="2">CBS 173.52</strain>
    </source>
</reference>
<sequence length="639" mass="70658">MAETGNIAPVLDVAGAGFRLSLLLNAISSEVSNAGLEVKSIPKGVTIFSMMLKHTGQVLQAPDSVHSQEAVETAKSIADESTRVFDEIKDMWVQASAQGADNTASPSLQQRFRRTFKKHRVTYLLAQLESLQLSLSVMLQVIQLGKVMASTSRSDSPDEVSVKKEMISQERAEAQNAVIVRYWQMSNMDILFEASQREEEEDRNSSIYNGTVRDYQASVVATDSSQHTVNTLPPKYAASRALVRLPVFSLGELDHTLHQIRDSPRDMVQVSDRAIDPLLERWTIWREIRERRDNRDSGSRYAPSVYNLNEDDEEIPFHERYQEREDSPRGYYLEGITNDWRKPNSASARHEAFKRRKKYSNYQPSVSAASSDVEDSPGGSTSSKKGSSMRYVIDSGSESSASESEMAQPKPQRRGSSSPAGERRIQVPGGDTPVAHTFTAPAHPPPWITANSTGGVHRPPSTQPSVGSAQSTASRLSSPAYHPPGHRPWATPDQNLTHHSVSSPLLPAHPPTAPNPFMPPQPLCFPRYGGQVQPQVHPQVQQHRYPQLATYTQPSRQARYSSEMSPQWSLAPRPVSQDGKSARSPSRSSQQGLPIRNHDEKRHAREKSTKHNIRESATKGLLGAGAIAGFLEALEGLSL</sequence>
<evidence type="ECO:0008006" key="4">
    <source>
        <dbReference type="Google" id="ProtNLM"/>
    </source>
</evidence>